<dbReference type="GO" id="GO:0003777">
    <property type="term" value="F:microtubule motor activity"/>
    <property type="evidence" value="ECO:0007669"/>
    <property type="project" value="InterPro"/>
</dbReference>
<dbReference type="GO" id="GO:0005871">
    <property type="term" value="C:kinesin complex"/>
    <property type="evidence" value="ECO:0007669"/>
    <property type="project" value="TreeGrafter"/>
</dbReference>
<dbReference type="Proteomes" id="UP001152799">
    <property type="component" value="Chromosome 7"/>
</dbReference>
<feature type="binding site" evidence="5">
    <location>
        <begin position="103"/>
        <end position="110"/>
    </location>
    <ligand>
        <name>ATP</name>
        <dbReference type="ChEBI" id="CHEBI:30616"/>
    </ligand>
</feature>
<keyword evidence="4" id="KW-0206">Cytoskeleton</keyword>
<dbReference type="Pfam" id="PF00225">
    <property type="entry name" value="Kinesin"/>
    <property type="match status" value="1"/>
</dbReference>
<evidence type="ECO:0000256" key="2">
    <source>
        <dbReference type="ARBA" id="ARBA00022741"/>
    </source>
</evidence>
<dbReference type="SUPFAM" id="SSF52540">
    <property type="entry name" value="P-loop containing nucleoside triphosphate hydrolases"/>
    <property type="match status" value="1"/>
</dbReference>
<keyword evidence="5" id="KW-0505">Motor protein</keyword>
<dbReference type="InterPro" id="IPR036961">
    <property type="entry name" value="Kinesin_motor_dom_sf"/>
</dbReference>
<keyword evidence="2 5" id="KW-0547">Nucleotide-binding</keyword>
<dbReference type="InterPro" id="IPR001752">
    <property type="entry name" value="Kinesin_motor_dom"/>
</dbReference>
<dbReference type="Gene3D" id="3.40.850.10">
    <property type="entry name" value="Kinesin motor domain"/>
    <property type="match status" value="1"/>
</dbReference>
<dbReference type="GO" id="GO:0005524">
    <property type="term" value="F:ATP binding"/>
    <property type="evidence" value="ECO:0007669"/>
    <property type="project" value="UniProtKB-UniRule"/>
</dbReference>
<reference evidence="7" key="1">
    <citation type="submission" date="2022-01" db="EMBL/GenBank/DDBJ databases">
        <authorList>
            <person name="King R."/>
        </authorList>
    </citation>
    <scope>NUCLEOTIDE SEQUENCE</scope>
</reference>
<dbReference type="InterPro" id="IPR027417">
    <property type="entry name" value="P-loop_NTPase"/>
</dbReference>
<dbReference type="SMART" id="SM00129">
    <property type="entry name" value="KISc"/>
    <property type="match status" value="1"/>
</dbReference>
<dbReference type="PANTHER" id="PTHR24115">
    <property type="entry name" value="KINESIN-RELATED"/>
    <property type="match status" value="1"/>
</dbReference>
<keyword evidence="8" id="KW-1185">Reference proteome</keyword>
<organism evidence="7 8">
    <name type="scientific">Ceutorhynchus assimilis</name>
    <name type="common">cabbage seed weevil</name>
    <dbReference type="NCBI Taxonomy" id="467358"/>
    <lineage>
        <taxon>Eukaryota</taxon>
        <taxon>Metazoa</taxon>
        <taxon>Ecdysozoa</taxon>
        <taxon>Arthropoda</taxon>
        <taxon>Hexapoda</taxon>
        <taxon>Insecta</taxon>
        <taxon>Pterygota</taxon>
        <taxon>Neoptera</taxon>
        <taxon>Endopterygota</taxon>
        <taxon>Coleoptera</taxon>
        <taxon>Polyphaga</taxon>
        <taxon>Cucujiformia</taxon>
        <taxon>Curculionidae</taxon>
        <taxon>Ceutorhynchinae</taxon>
        <taxon>Ceutorhynchus</taxon>
    </lineage>
</organism>
<evidence type="ECO:0000256" key="5">
    <source>
        <dbReference type="PROSITE-ProRule" id="PRU00283"/>
    </source>
</evidence>
<evidence type="ECO:0000313" key="8">
    <source>
        <dbReference type="Proteomes" id="UP001152799"/>
    </source>
</evidence>
<dbReference type="GO" id="GO:0008017">
    <property type="term" value="F:microtubule binding"/>
    <property type="evidence" value="ECO:0007669"/>
    <property type="project" value="InterPro"/>
</dbReference>
<evidence type="ECO:0000259" key="6">
    <source>
        <dbReference type="PROSITE" id="PS50067"/>
    </source>
</evidence>
<dbReference type="OrthoDB" id="3176171at2759"/>
<accession>A0A9N9MU75</accession>
<dbReference type="EMBL" id="OU892283">
    <property type="protein sequence ID" value="CAG9771595.1"/>
    <property type="molecule type" value="Genomic_DNA"/>
</dbReference>
<evidence type="ECO:0000256" key="3">
    <source>
        <dbReference type="ARBA" id="ARBA00022840"/>
    </source>
</evidence>
<proteinExistence type="inferred from homology"/>
<dbReference type="PROSITE" id="PS50067">
    <property type="entry name" value="KINESIN_MOTOR_2"/>
    <property type="match status" value="1"/>
</dbReference>
<name>A0A9N9MU75_9CUCU</name>
<comment type="subcellular location">
    <subcellularLocation>
        <location evidence="1">Cytoplasm</location>
        <location evidence="1">Cytoskeleton</location>
    </subcellularLocation>
</comment>
<comment type="similarity">
    <text evidence="5">Belongs to the TRAFAC class myosin-kinesin ATPase superfamily. Kinesin family.</text>
</comment>
<dbReference type="InterPro" id="IPR027640">
    <property type="entry name" value="Kinesin-like_fam"/>
</dbReference>
<evidence type="ECO:0000256" key="4">
    <source>
        <dbReference type="ARBA" id="ARBA00023212"/>
    </source>
</evidence>
<feature type="domain" description="Kinesin motor" evidence="6">
    <location>
        <begin position="15"/>
        <end position="199"/>
    </location>
</feature>
<dbReference type="GO" id="GO:0007018">
    <property type="term" value="P:microtubule-based movement"/>
    <property type="evidence" value="ECO:0007669"/>
    <property type="project" value="InterPro"/>
</dbReference>
<evidence type="ECO:0000256" key="1">
    <source>
        <dbReference type="ARBA" id="ARBA00004245"/>
    </source>
</evidence>
<evidence type="ECO:0000313" key="7">
    <source>
        <dbReference type="EMBL" id="CAG9771595.1"/>
    </source>
</evidence>
<dbReference type="GO" id="GO:0005874">
    <property type="term" value="C:microtubule"/>
    <property type="evidence" value="ECO:0007669"/>
    <property type="project" value="TreeGrafter"/>
</dbReference>
<dbReference type="AlphaFoldDB" id="A0A9N9MU75"/>
<sequence>MTEENMSNHADLCRQKRIFFRVYPSEFVDSEYIKLDIPNNKIYIRHLEELSTKYKSKKLNYWEFCNDGIFMDATQETIYNKVKEGVLENVINGHHNAVIMAFGQTGSGKTFTISGLLKTEEEYGILPRITRDLFNLKNNEPENVKVCLQISYVEFYNTYAIDLLEDPPYKMDNPKCSNARKISVDSEIEASKCLFLGKY</sequence>
<gene>
    <name evidence="7" type="ORF">CEUTPL_LOCUS12026</name>
</gene>
<keyword evidence="4" id="KW-0963">Cytoplasm</keyword>
<protein>
    <recommendedName>
        <fullName evidence="6">Kinesin motor domain-containing protein</fullName>
    </recommendedName>
</protein>
<dbReference type="GO" id="GO:0016887">
    <property type="term" value="F:ATP hydrolysis activity"/>
    <property type="evidence" value="ECO:0007669"/>
    <property type="project" value="TreeGrafter"/>
</dbReference>
<keyword evidence="3 5" id="KW-0067">ATP-binding</keyword>